<evidence type="ECO:0000313" key="9">
    <source>
        <dbReference type="Proteomes" id="UP001168990"/>
    </source>
</evidence>
<evidence type="ECO:0000256" key="5">
    <source>
        <dbReference type="ARBA" id="ARBA00023136"/>
    </source>
</evidence>
<keyword evidence="2 6" id="KW-0812">Transmembrane</keyword>
<name>A0AA39FIQ6_9HYME</name>
<dbReference type="PANTHER" id="PTHR12911:SF8">
    <property type="entry name" value="KLAROID PROTEIN-RELATED"/>
    <property type="match status" value="1"/>
</dbReference>
<evidence type="ECO:0000256" key="2">
    <source>
        <dbReference type="ARBA" id="ARBA00022692"/>
    </source>
</evidence>
<dbReference type="InterPro" id="IPR045119">
    <property type="entry name" value="SUN1-5"/>
</dbReference>
<dbReference type="AlphaFoldDB" id="A0AA39FIQ6"/>
<feature type="domain" description="SUN" evidence="7">
    <location>
        <begin position="157"/>
        <end position="319"/>
    </location>
</feature>
<dbReference type="Gene3D" id="2.60.120.260">
    <property type="entry name" value="Galactose-binding domain-like"/>
    <property type="match status" value="1"/>
</dbReference>
<evidence type="ECO:0000313" key="8">
    <source>
        <dbReference type="EMBL" id="KAK0170089.1"/>
    </source>
</evidence>
<dbReference type="PANTHER" id="PTHR12911">
    <property type="entry name" value="SAD1/UNC-84-LIKE PROTEIN-RELATED"/>
    <property type="match status" value="1"/>
</dbReference>
<keyword evidence="4" id="KW-0175">Coiled coil</keyword>
<proteinExistence type="predicted"/>
<evidence type="ECO:0000256" key="1">
    <source>
        <dbReference type="ARBA" id="ARBA00004370"/>
    </source>
</evidence>
<dbReference type="FunFam" id="2.60.120.260:FF:000009">
    <property type="entry name" value="SUN domain-containing protein 1 isoform X1"/>
    <property type="match status" value="1"/>
</dbReference>
<evidence type="ECO:0000259" key="7">
    <source>
        <dbReference type="PROSITE" id="PS51469"/>
    </source>
</evidence>
<protein>
    <recommendedName>
        <fullName evidence="7">SUN domain-containing protein</fullName>
    </recommendedName>
</protein>
<accession>A0AA39FIQ6</accession>
<sequence>MSIQSGCCCCVNSDCSVLNSADNNRRSPRNTGVIRPLAFLVVTALLAMTVSHVCDKFSADSSFRVIKSDLTTLRNHLGTLSIEVKHVMKMRDKLESQLAEINEIILKVSQAIHQLDVGDIRIDQHNIKNVRDVVKNELRTYDADKTGRTDYALKASGGAIISIRDTRPYEAGSTSSLTVFGISICHPQNTPQSIIQTSVLPGQCWAFEGISGCVVIKLLGRVFVSSVSIEHITKDMSPTGETSAAPRDFSVWGLDHVDDPNGFLFGEFTYNNDGTPVQEFPVQNLSEESYEIVEVKFHTNSGNPVYTCVYRIRVHGTLDQ</sequence>
<keyword evidence="9" id="KW-1185">Reference proteome</keyword>
<comment type="subcellular location">
    <subcellularLocation>
        <location evidence="1">Membrane</location>
    </subcellularLocation>
</comment>
<keyword evidence="3 6" id="KW-1133">Transmembrane helix</keyword>
<dbReference type="PROSITE" id="PS51469">
    <property type="entry name" value="SUN"/>
    <property type="match status" value="1"/>
</dbReference>
<organism evidence="8 9">
    <name type="scientific">Microctonus aethiopoides</name>
    <dbReference type="NCBI Taxonomy" id="144406"/>
    <lineage>
        <taxon>Eukaryota</taxon>
        <taxon>Metazoa</taxon>
        <taxon>Ecdysozoa</taxon>
        <taxon>Arthropoda</taxon>
        <taxon>Hexapoda</taxon>
        <taxon>Insecta</taxon>
        <taxon>Pterygota</taxon>
        <taxon>Neoptera</taxon>
        <taxon>Endopterygota</taxon>
        <taxon>Hymenoptera</taxon>
        <taxon>Apocrita</taxon>
        <taxon>Ichneumonoidea</taxon>
        <taxon>Braconidae</taxon>
        <taxon>Euphorinae</taxon>
        <taxon>Microctonus</taxon>
    </lineage>
</organism>
<dbReference type="GO" id="GO:0043495">
    <property type="term" value="F:protein-membrane adaptor activity"/>
    <property type="evidence" value="ECO:0007669"/>
    <property type="project" value="TreeGrafter"/>
</dbReference>
<dbReference type="GO" id="GO:0034993">
    <property type="term" value="C:meiotic nuclear membrane microtubule tethering complex"/>
    <property type="evidence" value="ECO:0007669"/>
    <property type="project" value="TreeGrafter"/>
</dbReference>
<dbReference type="InterPro" id="IPR012919">
    <property type="entry name" value="SUN_dom"/>
</dbReference>
<evidence type="ECO:0000256" key="4">
    <source>
        <dbReference type="ARBA" id="ARBA00023054"/>
    </source>
</evidence>
<dbReference type="Proteomes" id="UP001168990">
    <property type="component" value="Unassembled WGS sequence"/>
</dbReference>
<evidence type="ECO:0000256" key="3">
    <source>
        <dbReference type="ARBA" id="ARBA00022989"/>
    </source>
</evidence>
<gene>
    <name evidence="8" type="ORF">PV328_010694</name>
</gene>
<dbReference type="Pfam" id="PF07738">
    <property type="entry name" value="Sad1_UNC"/>
    <property type="match status" value="1"/>
</dbReference>
<comment type="caution">
    <text evidence="8">The sequence shown here is derived from an EMBL/GenBank/DDBJ whole genome shotgun (WGS) entry which is preliminary data.</text>
</comment>
<dbReference type="EMBL" id="JAQQBS010000004">
    <property type="protein sequence ID" value="KAK0170089.1"/>
    <property type="molecule type" value="Genomic_DNA"/>
</dbReference>
<feature type="transmembrane region" description="Helical" evidence="6">
    <location>
        <begin position="33"/>
        <end position="53"/>
    </location>
</feature>
<reference evidence="8" key="1">
    <citation type="journal article" date="2023" name="bioRxiv">
        <title>Scaffold-level genome assemblies of two parasitoid biocontrol wasps reveal the parthenogenesis mechanism and an associated novel virus.</title>
        <authorList>
            <person name="Inwood S."/>
            <person name="Skelly J."/>
            <person name="Guhlin J."/>
            <person name="Harrop T."/>
            <person name="Goldson S."/>
            <person name="Dearden P."/>
        </authorList>
    </citation>
    <scope>NUCLEOTIDE SEQUENCE</scope>
    <source>
        <strain evidence="8">Irish</strain>
        <tissue evidence="8">Whole body</tissue>
    </source>
</reference>
<keyword evidence="5 6" id="KW-0472">Membrane</keyword>
<evidence type="ECO:0000256" key="6">
    <source>
        <dbReference type="SAM" id="Phobius"/>
    </source>
</evidence>
<reference evidence="8" key="2">
    <citation type="submission" date="2023-03" db="EMBL/GenBank/DDBJ databases">
        <authorList>
            <person name="Inwood S.N."/>
            <person name="Skelly J.G."/>
            <person name="Guhlin J."/>
            <person name="Harrop T.W.R."/>
            <person name="Goldson S.G."/>
            <person name="Dearden P.K."/>
        </authorList>
    </citation>
    <scope>NUCLEOTIDE SEQUENCE</scope>
    <source>
        <strain evidence="8">Irish</strain>
        <tissue evidence="8">Whole body</tissue>
    </source>
</reference>